<sequence length="355" mass="40549">MDNRSTNTREECLLDMDKQGQIQRIKDICQVIPYPPSVQKQEELAEEFLEIVDRLGLDLSDPVKTFPSAFNPFFEACQSGNIPILKIFVERGASLNVFDAHGRTPLFLAISARNNDHNVVSSILDLGAKIDLSSEGRSPLLAAYYNVKRETATVLLRRGADVNNVILPSFCFVESVFSLHSNLVMMASGHRFQLTSFLELVALSTEIVMAGLHQRTFYLTARGVLYERFTRGELLTLWKFQHLCMILNFKVEKKSLERTIQEIRDLIGAERDRSQVGWMTERQERLLWIQNFQSNALPLTYLARIALRSHLVNPHVGATAHVNVKIDSLPLPRMCLDFLKMKHCDIRDVHDYMTV</sequence>
<feature type="repeat" description="ANK" evidence="3">
    <location>
        <begin position="101"/>
        <end position="135"/>
    </location>
</feature>
<dbReference type="PROSITE" id="PS50297">
    <property type="entry name" value="ANK_REP_REGION"/>
    <property type="match status" value="2"/>
</dbReference>
<dbReference type="GeneID" id="101852131"/>
<dbReference type="Pfam" id="PF12796">
    <property type="entry name" value="Ank_2"/>
    <property type="match status" value="1"/>
</dbReference>
<dbReference type="PANTHER" id="PTHR24198">
    <property type="entry name" value="ANKYRIN REPEAT AND PROTEIN KINASE DOMAIN-CONTAINING PROTEIN"/>
    <property type="match status" value="1"/>
</dbReference>
<dbReference type="Gene3D" id="1.25.40.20">
    <property type="entry name" value="Ankyrin repeat-containing domain"/>
    <property type="match status" value="1"/>
</dbReference>
<gene>
    <name evidence="6" type="primary">LOC101852131</name>
</gene>
<keyword evidence="5" id="KW-1185">Reference proteome</keyword>
<dbReference type="InterPro" id="IPR036770">
    <property type="entry name" value="Ankyrin_rpt-contain_sf"/>
</dbReference>
<evidence type="ECO:0000256" key="4">
    <source>
        <dbReference type="SAM" id="Coils"/>
    </source>
</evidence>
<feature type="repeat" description="ANK" evidence="3">
    <location>
        <begin position="68"/>
        <end position="100"/>
    </location>
</feature>
<dbReference type="PROSITE" id="PS50088">
    <property type="entry name" value="ANK_REPEAT"/>
    <property type="match status" value="3"/>
</dbReference>
<dbReference type="Proteomes" id="UP000694888">
    <property type="component" value="Unplaced"/>
</dbReference>
<evidence type="ECO:0000256" key="2">
    <source>
        <dbReference type="ARBA" id="ARBA00023043"/>
    </source>
</evidence>
<keyword evidence="4" id="KW-0175">Coiled coil</keyword>
<evidence type="ECO:0000256" key="3">
    <source>
        <dbReference type="PROSITE-ProRule" id="PRU00023"/>
    </source>
</evidence>
<evidence type="ECO:0000256" key="1">
    <source>
        <dbReference type="ARBA" id="ARBA00022737"/>
    </source>
</evidence>
<dbReference type="SUPFAM" id="SSF48403">
    <property type="entry name" value="Ankyrin repeat"/>
    <property type="match status" value="1"/>
</dbReference>
<evidence type="ECO:0000313" key="5">
    <source>
        <dbReference type="Proteomes" id="UP000694888"/>
    </source>
</evidence>
<dbReference type="PANTHER" id="PTHR24198:SF165">
    <property type="entry name" value="ANKYRIN REPEAT-CONTAINING PROTEIN-RELATED"/>
    <property type="match status" value="1"/>
</dbReference>
<feature type="coiled-coil region" evidence="4">
    <location>
        <begin position="246"/>
        <end position="273"/>
    </location>
</feature>
<feature type="repeat" description="ANK" evidence="3">
    <location>
        <begin position="135"/>
        <end position="163"/>
    </location>
</feature>
<proteinExistence type="predicted"/>
<evidence type="ECO:0000313" key="6">
    <source>
        <dbReference type="RefSeq" id="XP_005111147.1"/>
    </source>
</evidence>
<name>A0ABM0K899_APLCA</name>
<dbReference type="InterPro" id="IPR002110">
    <property type="entry name" value="Ankyrin_rpt"/>
</dbReference>
<dbReference type="RefSeq" id="XP_005111147.1">
    <property type="nucleotide sequence ID" value="XM_005111090.3"/>
</dbReference>
<organism evidence="5 6">
    <name type="scientific">Aplysia californica</name>
    <name type="common">California sea hare</name>
    <dbReference type="NCBI Taxonomy" id="6500"/>
    <lineage>
        <taxon>Eukaryota</taxon>
        <taxon>Metazoa</taxon>
        <taxon>Spiralia</taxon>
        <taxon>Lophotrochozoa</taxon>
        <taxon>Mollusca</taxon>
        <taxon>Gastropoda</taxon>
        <taxon>Heterobranchia</taxon>
        <taxon>Euthyneura</taxon>
        <taxon>Tectipleura</taxon>
        <taxon>Aplysiida</taxon>
        <taxon>Aplysioidea</taxon>
        <taxon>Aplysiidae</taxon>
        <taxon>Aplysia</taxon>
    </lineage>
</organism>
<accession>A0ABM0K899</accession>
<keyword evidence="1" id="KW-0677">Repeat</keyword>
<reference evidence="6" key="1">
    <citation type="submission" date="2025-08" db="UniProtKB">
        <authorList>
            <consortium name="RefSeq"/>
        </authorList>
    </citation>
    <scope>IDENTIFICATION</scope>
</reference>
<dbReference type="SMART" id="SM00248">
    <property type="entry name" value="ANK"/>
    <property type="match status" value="3"/>
</dbReference>
<protein>
    <submittedName>
        <fullName evidence="6">Uncharacterized protein LOC101852131</fullName>
    </submittedName>
</protein>
<keyword evidence="2 3" id="KW-0040">ANK repeat</keyword>